<reference evidence="1 2" key="1">
    <citation type="submission" date="2023-07" db="EMBL/GenBank/DDBJ databases">
        <title>Sorghum-associated microbial communities from plants grown in Nebraska, USA.</title>
        <authorList>
            <person name="Schachtman D."/>
        </authorList>
    </citation>
    <scope>NUCLEOTIDE SEQUENCE [LARGE SCALE GENOMIC DNA]</scope>
    <source>
        <strain evidence="1 2">CC258</strain>
    </source>
</reference>
<gene>
    <name evidence="1" type="ORF">J2736_000151</name>
</gene>
<dbReference type="Proteomes" id="UP001267290">
    <property type="component" value="Unassembled WGS sequence"/>
</dbReference>
<keyword evidence="2" id="KW-1185">Reference proteome</keyword>
<comment type="caution">
    <text evidence="1">The sequence shown here is derived from an EMBL/GenBank/DDBJ whole genome shotgun (WGS) entry which is preliminary data.</text>
</comment>
<dbReference type="EMBL" id="JAVDSB010000001">
    <property type="protein sequence ID" value="MDR6548968.1"/>
    <property type="molecule type" value="Genomic_DNA"/>
</dbReference>
<proteinExistence type="predicted"/>
<dbReference type="InterPro" id="IPR036390">
    <property type="entry name" value="WH_DNA-bd_sf"/>
</dbReference>
<name>A0ABU1NNJ8_9BACL</name>
<protein>
    <submittedName>
        <fullName evidence="1">ArsR family transcriptional regulator</fullName>
    </submittedName>
</protein>
<dbReference type="SUPFAM" id="SSF46785">
    <property type="entry name" value="Winged helix' DNA-binding domain"/>
    <property type="match status" value="1"/>
</dbReference>
<sequence>MNQIPVYEREVLRFSLLTNKPFLLTDVCRWLQLKREACRKVMRELESKQLVYAIGGGSMRCHKFMITEKAVALLHRK</sequence>
<accession>A0ABU1NNJ8</accession>
<evidence type="ECO:0000313" key="1">
    <source>
        <dbReference type="EMBL" id="MDR6548968.1"/>
    </source>
</evidence>
<evidence type="ECO:0000313" key="2">
    <source>
        <dbReference type="Proteomes" id="UP001267290"/>
    </source>
</evidence>
<organism evidence="1 2">
    <name type="scientific">Paenibacillus qinlingensis</name>
    <dbReference type="NCBI Taxonomy" id="1837343"/>
    <lineage>
        <taxon>Bacteria</taxon>
        <taxon>Bacillati</taxon>
        <taxon>Bacillota</taxon>
        <taxon>Bacilli</taxon>
        <taxon>Bacillales</taxon>
        <taxon>Paenibacillaceae</taxon>
        <taxon>Paenibacillus</taxon>
    </lineage>
</organism>